<organism evidence="3 4">
    <name type="scientific">Gloeophyllum trabeum (strain ATCC 11539 / FP-39264 / Madison 617)</name>
    <name type="common">Brown rot fungus</name>
    <dbReference type="NCBI Taxonomy" id="670483"/>
    <lineage>
        <taxon>Eukaryota</taxon>
        <taxon>Fungi</taxon>
        <taxon>Dikarya</taxon>
        <taxon>Basidiomycota</taxon>
        <taxon>Agaricomycotina</taxon>
        <taxon>Agaricomycetes</taxon>
        <taxon>Gloeophyllales</taxon>
        <taxon>Gloeophyllaceae</taxon>
        <taxon>Gloeophyllum</taxon>
    </lineage>
</organism>
<reference evidence="3 4" key="1">
    <citation type="journal article" date="2012" name="Science">
        <title>The Paleozoic origin of enzymatic lignin decomposition reconstructed from 31 fungal genomes.</title>
        <authorList>
            <person name="Floudas D."/>
            <person name="Binder M."/>
            <person name="Riley R."/>
            <person name="Barry K."/>
            <person name="Blanchette R.A."/>
            <person name="Henrissat B."/>
            <person name="Martinez A.T."/>
            <person name="Otillar R."/>
            <person name="Spatafora J.W."/>
            <person name="Yadav J.S."/>
            <person name="Aerts A."/>
            <person name="Benoit I."/>
            <person name="Boyd A."/>
            <person name="Carlson A."/>
            <person name="Copeland A."/>
            <person name="Coutinho P.M."/>
            <person name="de Vries R.P."/>
            <person name="Ferreira P."/>
            <person name="Findley K."/>
            <person name="Foster B."/>
            <person name="Gaskell J."/>
            <person name="Glotzer D."/>
            <person name="Gorecki P."/>
            <person name="Heitman J."/>
            <person name="Hesse C."/>
            <person name="Hori C."/>
            <person name="Igarashi K."/>
            <person name="Jurgens J.A."/>
            <person name="Kallen N."/>
            <person name="Kersten P."/>
            <person name="Kohler A."/>
            <person name="Kuees U."/>
            <person name="Kumar T.K.A."/>
            <person name="Kuo A."/>
            <person name="LaButti K."/>
            <person name="Larrondo L.F."/>
            <person name="Lindquist E."/>
            <person name="Ling A."/>
            <person name="Lombard V."/>
            <person name="Lucas S."/>
            <person name="Lundell T."/>
            <person name="Martin R."/>
            <person name="McLaughlin D.J."/>
            <person name="Morgenstern I."/>
            <person name="Morin E."/>
            <person name="Murat C."/>
            <person name="Nagy L.G."/>
            <person name="Nolan M."/>
            <person name="Ohm R.A."/>
            <person name="Patyshakuliyeva A."/>
            <person name="Rokas A."/>
            <person name="Ruiz-Duenas F.J."/>
            <person name="Sabat G."/>
            <person name="Salamov A."/>
            <person name="Samejima M."/>
            <person name="Schmutz J."/>
            <person name="Slot J.C."/>
            <person name="St John F."/>
            <person name="Stenlid J."/>
            <person name="Sun H."/>
            <person name="Sun S."/>
            <person name="Syed K."/>
            <person name="Tsang A."/>
            <person name="Wiebenga A."/>
            <person name="Young D."/>
            <person name="Pisabarro A."/>
            <person name="Eastwood D.C."/>
            <person name="Martin F."/>
            <person name="Cullen D."/>
            <person name="Grigoriev I.V."/>
            <person name="Hibbett D.S."/>
        </authorList>
    </citation>
    <scope>NUCLEOTIDE SEQUENCE [LARGE SCALE GENOMIC DNA]</scope>
    <source>
        <strain evidence="3 4">ATCC 11539</strain>
    </source>
</reference>
<proteinExistence type="predicted"/>
<protein>
    <recommendedName>
        <fullName evidence="2">Cryptic loci regulator 2 N-terminal domain-containing protein</fullName>
    </recommendedName>
</protein>
<dbReference type="InterPro" id="IPR031915">
    <property type="entry name" value="Clr2_N"/>
</dbReference>
<sequence length="252" mass="28559">MDRRSRTTDTFQSYNTLTSSSYEPARLGKRKKAPTYEVETIPDTEIVQITLLRSDGDISRWPSDAQTTRKVDDYGHVDYFVKASDKELKLWRKKIGRFLAAYPLRADGLSLDPAQCYLKSFPPGYILMTRLSGDKDVPRRDCYLYGGKRRYESPAEWCLHAKWLVEDCPMKPSGSRRQCECIDCDGTVPQSTLSGKYNLNAVDDTRGGRKQKKGGRKKENVDRPIIAKDYTKMNHPTVQIFPSVSGSSLPGG</sequence>
<dbReference type="STRING" id="670483.S7QFN0"/>
<dbReference type="HOGENOM" id="CLU_093920_0_0_1"/>
<keyword evidence="4" id="KW-1185">Reference proteome</keyword>
<dbReference type="GO" id="GO:0030466">
    <property type="term" value="P:silent mating-type cassette heterochromatin formation"/>
    <property type="evidence" value="ECO:0007669"/>
    <property type="project" value="TreeGrafter"/>
</dbReference>
<dbReference type="RefSeq" id="XP_007863476.1">
    <property type="nucleotide sequence ID" value="XM_007865285.1"/>
</dbReference>
<dbReference type="OMA" id="CDNTRTQ"/>
<dbReference type="Proteomes" id="UP000030669">
    <property type="component" value="Unassembled WGS sequence"/>
</dbReference>
<dbReference type="OrthoDB" id="2421327at2759"/>
<dbReference type="PANTHER" id="PTHR38046">
    <property type="entry name" value="CRYPTIC LOCI REGULATOR 2"/>
    <property type="match status" value="1"/>
</dbReference>
<feature type="region of interest" description="Disordered" evidence="1">
    <location>
        <begin position="202"/>
        <end position="222"/>
    </location>
</feature>
<accession>S7QFN0</accession>
<evidence type="ECO:0000256" key="1">
    <source>
        <dbReference type="SAM" id="MobiDB-lite"/>
    </source>
</evidence>
<dbReference type="GO" id="GO:0031934">
    <property type="term" value="C:mating-type region heterochromatin"/>
    <property type="evidence" value="ECO:0007669"/>
    <property type="project" value="TreeGrafter"/>
</dbReference>
<dbReference type="InterPro" id="IPR038986">
    <property type="entry name" value="Clr2"/>
</dbReference>
<dbReference type="AlphaFoldDB" id="S7QFN0"/>
<dbReference type="GO" id="GO:0070824">
    <property type="term" value="C:SHREC complex"/>
    <property type="evidence" value="ECO:0007669"/>
    <property type="project" value="InterPro"/>
</dbReference>
<evidence type="ECO:0000313" key="3">
    <source>
        <dbReference type="EMBL" id="EPQ58237.1"/>
    </source>
</evidence>
<dbReference type="Pfam" id="PF16761">
    <property type="entry name" value="Clr2_transil"/>
    <property type="match status" value="1"/>
</dbReference>
<dbReference type="eggNOG" id="ENOG502S16G">
    <property type="taxonomic scope" value="Eukaryota"/>
</dbReference>
<dbReference type="GO" id="GO:0033553">
    <property type="term" value="C:rDNA heterochromatin"/>
    <property type="evidence" value="ECO:0007669"/>
    <property type="project" value="TreeGrafter"/>
</dbReference>
<evidence type="ECO:0000313" key="4">
    <source>
        <dbReference type="Proteomes" id="UP000030669"/>
    </source>
</evidence>
<dbReference type="EMBL" id="KB469298">
    <property type="protein sequence ID" value="EPQ58237.1"/>
    <property type="molecule type" value="Genomic_DNA"/>
</dbReference>
<evidence type="ECO:0000259" key="2">
    <source>
        <dbReference type="Pfam" id="PF16761"/>
    </source>
</evidence>
<gene>
    <name evidence="3" type="ORF">GLOTRDRAFT_126727</name>
</gene>
<dbReference type="PANTHER" id="PTHR38046:SF1">
    <property type="entry name" value="CRYPTIC LOCI REGULATOR 2"/>
    <property type="match status" value="1"/>
</dbReference>
<feature type="domain" description="Cryptic loci regulator 2 N-terminal" evidence="2">
    <location>
        <begin position="117"/>
        <end position="184"/>
    </location>
</feature>
<dbReference type="KEGG" id="gtr:GLOTRDRAFT_126727"/>
<dbReference type="GeneID" id="19301434"/>
<name>S7QFN0_GLOTA</name>